<dbReference type="CDD" id="cd07012">
    <property type="entry name" value="PBP2_Bug_TTT"/>
    <property type="match status" value="1"/>
</dbReference>
<dbReference type="STRING" id="1122619.GCA_000373745_00990"/>
<dbReference type="EMBL" id="CP065725">
    <property type="protein sequence ID" value="QPT40396.1"/>
    <property type="molecule type" value="Genomic_DNA"/>
</dbReference>
<evidence type="ECO:0000256" key="1">
    <source>
        <dbReference type="ARBA" id="ARBA00006987"/>
    </source>
</evidence>
<dbReference type="Pfam" id="PF03401">
    <property type="entry name" value="TctC"/>
    <property type="match status" value="1"/>
</dbReference>
<comment type="similarity">
    <text evidence="1">Belongs to the UPF0065 (bug) family.</text>
</comment>
<name>A0A378XBR7_9BURK</name>
<dbReference type="PANTHER" id="PTHR42928:SF5">
    <property type="entry name" value="BLR1237 PROTEIN"/>
    <property type="match status" value="1"/>
</dbReference>
<keyword evidence="4" id="KW-0456">Lyase</keyword>
<dbReference type="Gene3D" id="3.40.190.150">
    <property type="entry name" value="Bordetella uptake gene, domain 1"/>
    <property type="match status" value="1"/>
</dbReference>
<dbReference type="Proteomes" id="UP000594903">
    <property type="component" value="Chromosome"/>
</dbReference>
<dbReference type="AlphaFoldDB" id="A0A378XBR7"/>
<evidence type="ECO:0000313" key="4">
    <source>
        <dbReference type="EMBL" id="SUA50951.1"/>
    </source>
</evidence>
<dbReference type="EMBL" id="UGSB01000001">
    <property type="protein sequence ID" value="SUA50951.1"/>
    <property type="molecule type" value="Genomic_DNA"/>
</dbReference>
<evidence type="ECO:0000313" key="6">
    <source>
        <dbReference type="Proteomes" id="UP000594903"/>
    </source>
</evidence>
<evidence type="ECO:0000256" key="2">
    <source>
        <dbReference type="SAM" id="SignalP"/>
    </source>
</evidence>
<evidence type="ECO:0000313" key="3">
    <source>
        <dbReference type="EMBL" id="QPT40396.1"/>
    </source>
</evidence>
<evidence type="ECO:0000313" key="5">
    <source>
        <dbReference type="Proteomes" id="UP000254603"/>
    </source>
</evidence>
<dbReference type="Proteomes" id="UP000254603">
    <property type="component" value="Unassembled WGS sequence"/>
</dbReference>
<dbReference type="OrthoDB" id="8678477at2"/>
<dbReference type="RefSeq" id="WP_018574174.1">
    <property type="nucleotide sequence ID" value="NZ_CP065725.1"/>
</dbReference>
<protein>
    <submittedName>
        <fullName evidence="4">Argininosuccinate lyase</fullName>
    </submittedName>
    <submittedName>
        <fullName evidence="3">Tripartite tricarboxylate transporter substrate binding protein</fullName>
    </submittedName>
</protein>
<reference evidence="3 6" key="2">
    <citation type="submission" date="2020-12" db="EMBL/GenBank/DDBJ databases">
        <title>FDA dAtabase for Regulatory Grade micrObial Sequences (FDA-ARGOS): Supporting development and validation of Infectious Disease Dx tests.</title>
        <authorList>
            <person name="Sproer C."/>
            <person name="Gronow S."/>
            <person name="Severitt S."/>
            <person name="Schroder I."/>
            <person name="Tallon L."/>
            <person name="Sadzewicz L."/>
            <person name="Zhao X."/>
            <person name="Boylan J."/>
            <person name="Ott S."/>
            <person name="Bowen H."/>
            <person name="Vavikolanu K."/>
            <person name="Mehta A."/>
            <person name="Aluvathingal J."/>
            <person name="Nadendla S."/>
            <person name="Lowell S."/>
            <person name="Myers T."/>
            <person name="Yan Y."/>
            <person name="Sichtig H."/>
        </authorList>
    </citation>
    <scope>NUCLEOTIDE SEQUENCE [LARGE SCALE GENOMIC DNA]</scope>
    <source>
        <strain evidence="3 6">FDAARGOS_872</strain>
    </source>
</reference>
<dbReference type="InterPro" id="IPR042100">
    <property type="entry name" value="Bug_dom1"/>
</dbReference>
<organism evidence="4 5">
    <name type="scientific">Oligella ureolytica</name>
    <dbReference type="NCBI Taxonomy" id="90244"/>
    <lineage>
        <taxon>Bacteria</taxon>
        <taxon>Pseudomonadati</taxon>
        <taxon>Pseudomonadota</taxon>
        <taxon>Betaproteobacteria</taxon>
        <taxon>Burkholderiales</taxon>
        <taxon>Alcaligenaceae</taxon>
        <taxon>Oligella</taxon>
    </lineage>
</organism>
<dbReference type="Gene3D" id="3.40.190.10">
    <property type="entry name" value="Periplasmic binding protein-like II"/>
    <property type="match status" value="1"/>
</dbReference>
<keyword evidence="6" id="KW-1185">Reference proteome</keyword>
<dbReference type="PANTHER" id="PTHR42928">
    <property type="entry name" value="TRICARBOXYLATE-BINDING PROTEIN"/>
    <property type="match status" value="1"/>
</dbReference>
<reference evidence="4 5" key="1">
    <citation type="submission" date="2018-06" db="EMBL/GenBank/DDBJ databases">
        <authorList>
            <consortium name="Pathogen Informatics"/>
            <person name="Doyle S."/>
        </authorList>
    </citation>
    <scope>NUCLEOTIDE SEQUENCE [LARGE SCALE GENOMIC DNA]</scope>
    <source>
        <strain evidence="4 5">NCTC11997</strain>
    </source>
</reference>
<gene>
    <name evidence="3" type="ORF">I6G29_01900</name>
    <name evidence="4" type="ORF">NCTC11997_00428</name>
</gene>
<keyword evidence="2" id="KW-0732">Signal</keyword>
<accession>A0A378XBR7</accession>
<feature type="chain" id="PRO_5016689078" evidence="2">
    <location>
        <begin position="22"/>
        <end position="321"/>
    </location>
</feature>
<dbReference type="InterPro" id="IPR005064">
    <property type="entry name" value="BUG"/>
</dbReference>
<dbReference type="PIRSF" id="PIRSF017082">
    <property type="entry name" value="YflP"/>
    <property type="match status" value="1"/>
</dbReference>
<dbReference type="GO" id="GO:0016829">
    <property type="term" value="F:lyase activity"/>
    <property type="evidence" value="ECO:0007669"/>
    <property type="project" value="UniProtKB-KW"/>
</dbReference>
<dbReference type="SUPFAM" id="SSF53850">
    <property type="entry name" value="Periplasmic binding protein-like II"/>
    <property type="match status" value="1"/>
</dbReference>
<proteinExistence type="inferred from homology"/>
<sequence>MKANKIKILLGGFLTSISLQAAVADYPSKAINFVVPYPPGGGTDISSRLLTDKLSKLKSWNFIVENKAGAAGSVGIAYIARQKPDGYQIAMGQTSNLTINPNLNKAITYNPLEDFTPITIVGSQPTVVVVANNSQYTNFEEILADAKNGKTLTMGTPGIGTVSHLSIEYLAQLADIKIRHIPYPGATPAITEAMGGHLSFAATSLPSALSHIRAGTMRPLIVTSKERNQALPDVPTVAELGFDDFNVIEWKAVIGPAGMKDSEVNTLNQAINEALVDPEFIEAMRREGSDPVGGSSEEFRKLLEDEYVRWKEVSENAGLIK</sequence>
<feature type="signal peptide" evidence="2">
    <location>
        <begin position="1"/>
        <end position="21"/>
    </location>
</feature>